<gene>
    <name evidence="7" type="ORF">FYJ66_05935</name>
</gene>
<dbReference type="InterPro" id="IPR007371">
    <property type="entry name" value="TPK_catalytic"/>
</dbReference>
<reference evidence="7" key="1">
    <citation type="submission" date="2019-09" db="EMBL/GenBank/DDBJ databases">
        <title>In-depth cultivation of the pig gut microbiome towards novel bacterial diversity and tailored functional studies.</title>
        <authorList>
            <person name="Wylensek D."/>
            <person name="Hitch T.C.A."/>
            <person name="Clavel T."/>
        </authorList>
    </citation>
    <scope>NUCLEOTIDE SEQUENCE</scope>
    <source>
        <strain evidence="7">RF-744-FAT-WT-3</strain>
    </source>
</reference>
<dbReference type="GO" id="GO:0006772">
    <property type="term" value="P:thiamine metabolic process"/>
    <property type="evidence" value="ECO:0007669"/>
    <property type="project" value="UniProtKB-UniRule"/>
</dbReference>
<dbReference type="InterPro" id="IPR036371">
    <property type="entry name" value="TPK_B1-bd_sf"/>
</dbReference>
<name>A0A6A8MAA6_9FIRM</name>
<organism evidence="7">
    <name type="scientific">Baileyella intestinalis</name>
    <dbReference type="NCBI Taxonomy" id="2606709"/>
    <lineage>
        <taxon>Bacteria</taxon>
        <taxon>Bacillati</taxon>
        <taxon>Bacillota</taxon>
        <taxon>Clostridia</taxon>
        <taxon>Peptostreptococcales</taxon>
        <taxon>Anaerovoracaceae</taxon>
        <taxon>Baileyella</taxon>
    </lineage>
</organism>
<dbReference type="InterPro" id="IPR007373">
    <property type="entry name" value="Thiamin_PyroPKinase_B1-bd"/>
</dbReference>
<keyword evidence="1 7" id="KW-0808">Transferase</keyword>
<dbReference type="PANTHER" id="PTHR41299:SF1">
    <property type="entry name" value="THIAMINE PYROPHOSPHOKINASE"/>
    <property type="match status" value="1"/>
</dbReference>
<keyword evidence="4" id="KW-0067">ATP-binding</keyword>
<comment type="caution">
    <text evidence="7">The sequence shown here is derived from an EMBL/GenBank/DDBJ whole genome shotgun (WGS) entry which is preliminary data.</text>
</comment>
<evidence type="ECO:0000256" key="3">
    <source>
        <dbReference type="ARBA" id="ARBA00022777"/>
    </source>
</evidence>
<evidence type="ECO:0000256" key="4">
    <source>
        <dbReference type="ARBA" id="ARBA00022840"/>
    </source>
</evidence>
<dbReference type="EC" id="2.7.6.2" evidence="5"/>
<dbReference type="SUPFAM" id="SSF63999">
    <property type="entry name" value="Thiamin pyrophosphokinase, catalytic domain"/>
    <property type="match status" value="1"/>
</dbReference>
<dbReference type="GO" id="GO:0016301">
    <property type="term" value="F:kinase activity"/>
    <property type="evidence" value="ECO:0007669"/>
    <property type="project" value="UniProtKB-KW"/>
</dbReference>
<dbReference type="Gene3D" id="3.40.50.10240">
    <property type="entry name" value="Thiamin pyrophosphokinase, catalytic domain"/>
    <property type="match status" value="1"/>
</dbReference>
<dbReference type="GO" id="GO:0004788">
    <property type="term" value="F:thiamine diphosphokinase activity"/>
    <property type="evidence" value="ECO:0007669"/>
    <property type="project" value="UniProtKB-UniRule"/>
</dbReference>
<sequence length="216" mass="24166">MSKKCLIILSYVDHPSDRLLYQLTEDADYIICADGGQMIARNFNIIPDAVIGDFDSTTIDQRFDCLYITYPSEKDLTDAEASLNHAIEMNCDNITFYGGIGGRLDHMLGNISILSKFTERGITVRFMDDSNYLTMITNGSINLPNSRRYKYFGVVPYDSEAKGVTITGAKYELHNVDMKRTGTLGISNEITGSYARVTVKKGTLLIARSRDTEPQK</sequence>
<dbReference type="PANTHER" id="PTHR41299">
    <property type="entry name" value="THIAMINE PYROPHOSPHOKINASE"/>
    <property type="match status" value="1"/>
</dbReference>
<dbReference type="CDD" id="cd07995">
    <property type="entry name" value="TPK"/>
    <property type="match status" value="1"/>
</dbReference>
<dbReference type="InterPro" id="IPR006282">
    <property type="entry name" value="Thi_PPkinase"/>
</dbReference>
<dbReference type="InterPro" id="IPR053149">
    <property type="entry name" value="TPK"/>
</dbReference>
<dbReference type="SUPFAM" id="SSF63862">
    <property type="entry name" value="Thiamin pyrophosphokinase, substrate-binding domain"/>
    <property type="match status" value="1"/>
</dbReference>
<keyword evidence="3 7" id="KW-0418">Kinase</keyword>
<dbReference type="NCBIfam" id="TIGR01378">
    <property type="entry name" value="thi_PPkinase"/>
    <property type="match status" value="1"/>
</dbReference>
<feature type="domain" description="Thiamin pyrophosphokinase thiamin-binding" evidence="6">
    <location>
        <begin position="139"/>
        <end position="205"/>
    </location>
</feature>
<dbReference type="EMBL" id="VUNB01000004">
    <property type="protein sequence ID" value="MST69129.1"/>
    <property type="molecule type" value="Genomic_DNA"/>
</dbReference>
<evidence type="ECO:0000256" key="1">
    <source>
        <dbReference type="ARBA" id="ARBA00022679"/>
    </source>
</evidence>
<dbReference type="Pfam" id="PF04263">
    <property type="entry name" value="TPK_catalytic"/>
    <property type="match status" value="1"/>
</dbReference>
<dbReference type="Pfam" id="PF04265">
    <property type="entry name" value="TPK_B1_binding"/>
    <property type="match status" value="1"/>
</dbReference>
<evidence type="ECO:0000313" key="7">
    <source>
        <dbReference type="EMBL" id="MST69129.1"/>
    </source>
</evidence>
<dbReference type="SMART" id="SM00983">
    <property type="entry name" value="TPK_B1_binding"/>
    <property type="match status" value="1"/>
</dbReference>
<evidence type="ECO:0000256" key="5">
    <source>
        <dbReference type="NCBIfam" id="TIGR01378"/>
    </source>
</evidence>
<dbReference type="RefSeq" id="WP_154572596.1">
    <property type="nucleotide sequence ID" value="NZ_JAXDSY010000049.1"/>
</dbReference>
<protein>
    <recommendedName>
        <fullName evidence="5">Thiamine diphosphokinase</fullName>
        <ecNumber evidence="5">2.7.6.2</ecNumber>
    </recommendedName>
</protein>
<dbReference type="GO" id="GO:0030975">
    <property type="term" value="F:thiamine binding"/>
    <property type="evidence" value="ECO:0007669"/>
    <property type="project" value="InterPro"/>
</dbReference>
<evidence type="ECO:0000259" key="6">
    <source>
        <dbReference type="SMART" id="SM00983"/>
    </source>
</evidence>
<proteinExistence type="predicted"/>
<dbReference type="GO" id="GO:0005524">
    <property type="term" value="F:ATP binding"/>
    <property type="evidence" value="ECO:0007669"/>
    <property type="project" value="UniProtKB-KW"/>
</dbReference>
<dbReference type="AlphaFoldDB" id="A0A6A8MAA6"/>
<keyword evidence="2" id="KW-0547">Nucleotide-binding</keyword>
<accession>A0A6A8MAA6</accession>
<evidence type="ECO:0000256" key="2">
    <source>
        <dbReference type="ARBA" id="ARBA00022741"/>
    </source>
</evidence>
<dbReference type="InterPro" id="IPR036759">
    <property type="entry name" value="TPK_catalytic_sf"/>
</dbReference>
<dbReference type="GO" id="GO:0009229">
    <property type="term" value="P:thiamine diphosphate biosynthetic process"/>
    <property type="evidence" value="ECO:0007669"/>
    <property type="project" value="InterPro"/>
</dbReference>